<gene>
    <name evidence="7" type="ORF">NTEN_LOCUS1951</name>
</gene>
<organism evidence="7 8">
    <name type="scientific">Nesidiocoris tenuis</name>
    <dbReference type="NCBI Taxonomy" id="355587"/>
    <lineage>
        <taxon>Eukaryota</taxon>
        <taxon>Metazoa</taxon>
        <taxon>Ecdysozoa</taxon>
        <taxon>Arthropoda</taxon>
        <taxon>Hexapoda</taxon>
        <taxon>Insecta</taxon>
        <taxon>Pterygota</taxon>
        <taxon>Neoptera</taxon>
        <taxon>Paraneoptera</taxon>
        <taxon>Hemiptera</taxon>
        <taxon>Heteroptera</taxon>
        <taxon>Panheteroptera</taxon>
        <taxon>Cimicomorpha</taxon>
        <taxon>Miridae</taxon>
        <taxon>Dicyphina</taxon>
        <taxon>Nesidiocoris</taxon>
    </lineage>
</organism>
<dbReference type="GO" id="GO:0010468">
    <property type="term" value="P:regulation of gene expression"/>
    <property type="evidence" value="ECO:0007669"/>
    <property type="project" value="UniProtKB-ARBA"/>
</dbReference>
<evidence type="ECO:0000256" key="6">
    <source>
        <dbReference type="SAM" id="MobiDB-lite"/>
    </source>
</evidence>
<feature type="region of interest" description="Disordered" evidence="6">
    <location>
        <begin position="1"/>
        <end position="40"/>
    </location>
</feature>
<dbReference type="AlphaFoldDB" id="A0A6H5FYK0"/>
<dbReference type="EMBL" id="CADCXU010003140">
    <property type="protein sequence ID" value="CAA9995160.1"/>
    <property type="molecule type" value="Genomic_DNA"/>
</dbReference>
<evidence type="ECO:0008006" key="9">
    <source>
        <dbReference type="Google" id="ProtNLM"/>
    </source>
</evidence>
<dbReference type="Pfam" id="PF08598">
    <property type="entry name" value="Sds3"/>
    <property type="match status" value="1"/>
</dbReference>
<evidence type="ECO:0000313" key="7">
    <source>
        <dbReference type="EMBL" id="CAA9995160.1"/>
    </source>
</evidence>
<keyword evidence="8" id="KW-1185">Reference proteome</keyword>
<sequence>MPTLSNESEGEYMDYDDSDSENYSSTSGDSDSDGSALDAQEYRKRRNELIDRLTSLETQYSILKEQLYTEKIHHTNALLERLQSGTAEEFKKPLEELRQNMTNRIQVAGALKNFRIEAINNRHTAEKLACEQNLQNDKSLLLAELQENIEMKMRKLEEARNNARFPSYEQLLKKNRKQMMKKRKIEGCRRKPVAVKGPYVVYQLDEESIIEDWATIKKSLQLKRCLQKGSR</sequence>
<name>A0A6H5FYK0_9HEMI</name>
<keyword evidence="3" id="KW-0805">Transcription regulation</keyword>
<feature type="compositionally biased region" description="Acidic residues" evidence="6">
    <location>
        <begin position="8"/>
        <end position="20"/>
    </location>
</feature>
<dbReference type="Gene3D" id="1.20.5.1500">
    <property type="match status" value="1"/>
</dbReference>
<dbReference type="Proteomes" id="UP000479000">
    <property type="component" value="Unassembled WGS sequence"/>
</dbReference>
<keyword evidence="4" id="KW-0804">Transcription</keyword>
<comment type="subcellular location">
    <subcellularLocation>
        <location evidence="1">Nucleus</location>
    </subcellularLocation>
</comment>
<evidence type="ECO:0000256" key="4">
    <source>
        <dbReference type="ARBA" id="ARBA00023163"/>
    </source>
</evidence>
<reference evidence="7 8" key="1">
    <citation type="submission" date="2020-02" db="EMBL/GenBank/DDBJ databases">
        <authorList>
            <person name="Ferguson B K."/>
        </authorList>
    </citation>
    <scope>NUCLEOTIDE SEQUENCE [LARGE SCALE GENOMIC DNA]</scope>
</reference>
<evidence type="ECO:0000256" key="1">
    <source>
        <dbReference type="ARBA" id="ARBA00004123"/>
    </source>
</evidence>
<feature type="compositionally biased region" description="Low complexity" evidence="6">
    <location>
        <begin position="21"/>
        <end position="35"/>
    </location>
</feature>
<evidence type="ECO:0000256" key="2">
    <source>
        <dbReference type="ARBA" id="ARBA00022491"/>
    </source>
</evidence>
<dbReference type="GO" id="GO:0005654">
    <property type="term" value="C:nucleoplasm"/>
    <property type="evidence" value="ECO:0007669"/>
    <property type="project" value="UniProtKB-ARBA"/>
</dbReference>
<dbReference type="InterPro" id="IPR013907">
    <property type="entry name" value="Sds3"/>
</dbReference>
<keyword evidence="5" id="KW-0539">Nucleus</keyword>
<evidence type="ECO:0000313" key="8">
    <source>
        <dbReference type="Proteomes" id="UP000479000"/>
    </source>
</evidence>
<evidence type="ECO:0000256" key="3">
    <source>
        <dbReference type="ARBA" id="ARBA00023015"/>
    </source>
</evidence>
<keyword evidence="2" id="KW-0678">Repressor</keyword>
<dbReference type="PANTHER" id="PTHR21964">
    <property type="entry name" value="BREAST CANCER METASTASIS-SUPPRESSOR 1"/>
    <property type="match status" value="1"/>
</dbReference>
<proteinExistence type="predicted"/>
<accession>A0A6H5FYK0</accession>
<protein>
    <recommendedName>
        <fullName evidence="9">Breast cancer metastasis-suppressor 1-like protein-A</fullName>
    </recommendedName>
</protein>
<dbReference type="OrthoDB" id="20886at2759"/>
<dbReference type="SMART" id="SM01401">
    <property type="entry name" value="Sds3"/>
    <property type="match status" value="1"/>
</dbReference>
<evidence type="ECO:0000256" key="5">
    <source>
        <dbReference type="ARBA" id="ARBA00023242"/>
    </source>
</evidence>